<reference evidence="1 2" key="1">
    <citation type="journal article" date="2013" name="Genome Announc.">
        <title>Genome Sequence of the Sulfate-Reducing Bacterium Desulfotomaculum hydrothermale Lam5(T).</title>
        <authorList>
            <person name="Amin O."/>
            <person name="Fardeau M.L."/>
            <person name="Valette O."/>
            <person name="Hirschler-Rea A."/>
            <person name="Barbe V."/>
            <person name="Medigue C."/>
            <person name="Vacherie B."/>
            <person name="Ollivier B."/>
            <person name="Bertin P.N."/>
            <person name="Dolla A."/>
        </authorList>
    </citation>
    <scope>NUCLEOTIDE SEQUENCE [LARGE SCALE GENOMIC DNA]</scope>
    <source>
        <strain evidence="2">Lam5 / DSM 18033</strain>
    </source>
</reference>
<dbReference type="STRING" id="1121428.DESHY_20100"/>
<protein>
    <submittedName>
        <fullName evidence="1">Uncharacterized protein</fullName>
    </submittedName>
</protein>
<gene>
    <name evidence="1" type="ORF">DESHY_20100</name>
</gene>
<keyword evidence="2" id="KW-1185">Reference proteome</keyword>
<dbReference type="Proteomes" id="UP000009315">
    <property type="component" value="Unassembled WGS sequence"/>
</dbReference>
<proteinExistence type="predicted"/>
<accession>K8EHX3</accession>
<dbReference type="AlphaFoldDB" id="K8EHX3"/>
<sequence>MFVDTLKACFRPYYFGLYQIRILLQNHKRLDNISPLTEALQQFYNYHTYYGNYLQGV</sequence>
<comment type="caution">
    <text evidence="1">The sequence shown here is derived from an EMBL/GenBank/DDBJ whole genome shotgun (WGS) entry which is preliminary data.</text>
</comment>
<evidence type="ECO:0000313" key="2">
    <source>
        <dbReference type="Proteomes" id="UP000009315"/>
    </source>
</evidence>
<dbReference type="EMBL" id="CAOS01000009">
    <property type="protein sequence ID" value="CCO08231.1"/>
    <property type="molecule type" value="Genomic_DNA"/>
</dbReference>
<evidence type="ECO:0000313" key="1">
    <source>
        <dbReference type="EMBL" id="CCO08231.1"/>
    </source>
</evidence>
<name>K8EHX3_9FIRM</name>
<organism evidence="1 2">
    <name type="scientific">Desulforamulus hydrothermalis Lam5 = DSM 18033</name>
    <dbReference type="NCBI Taxonomy" id="1121428"/>
    <lineage>
        <taxon>Bacteria</taxon>
        <taxon>Bacillati</taxon>
        <taxon>Bacillota</taxon>
        <taxon>Clostridia</taxon>
        <taxon>Eubacteriales</taxon>
        <taxon>Peptococcaceae</taxon>
        <taxon>Desulforamulus</taxon>
    </lineage>
</organism>